<evidence type="ECO:0000313" key="2">
    <source>
        <dbReference type="Proteomes" id="UP000499080"/>
    </source>
</evidence>
<organism evidence="1 2">
    <name type="scientific">Araneus ventricosus</name>
    <name type="common">Orbweaver spider</name>
    <name type="synonym">Epeira ventricosa</name>
    <dbReference type="NCBI Taxonomy" id="182803"/>
    <lineage>
        <taxon>Eukaryota</taxon>
        <taxon>Metazoa</taxon>
        <taxon>Ecdysozoa</taxon>
        <taxon>Arthropoda</taxon>
        <taxon>Chelicerata</taxon>
        <taxon>Arachnida</taxon>
        <taxon>Araneae</taxon>
        <taxon>Araneomorphae</taxon>
        <taxon>Entelegynae</taxon>
        <taxon>Araneoidea</taxon>
        <taxon>Araneidae</taxon>
        <taxon>Araneus</taxon>
    </lineage>
</organism>
<dbReference type="AlphaFoldDB" id="A0A4Y2VE65"/>
<accession>A0A4Y2VE65</accession>
<gene>
    <name evidence="1" type="ORF">AVEN_10693_1</name>
</gene>
<comment type="caution">
    <text evidence="1">The sequence shown here is derived from an EMBL/GenBank/DDBJ whole genome shotgun (WGS) entry which is preliminary data.</text>
</comment>
<proteinExistence type="predicted"/>
<keyword evidence="2" id="KW-1185">Reference proteome</keyword>
<sequence>MLIHWNDFGVSSAVRARKPGELSAIESAFSVVISDLLTVCAAKSQCTELLLP</sequence>
<protein>
    <submittedName>
        <fullName evidence="1">Uncharacterized protein</fullName>
    </submittedName>
</protein>
<reference evidence="1 2" key="1">
    <citation type="journal article" date="2019" name="Sci. Rep.">
        <title>Orb-weaving spider Araneus ventricosus genome elucidates the spidroin gene catalogue.</title>
        <authorList>
            <person name="Kono N."/>
            <person name="Nakamura H."/>
            <person name="Ohtoshi R."/>
            <person name="Moran D.A.P."/>
            <person name="Shinohara A."/>
            <person name="Yoshida Y."/>
            <person name="Fujiwara M."/>
            <person name="Mori M."/>
            <person name="Tomita M."/>
            <person name="Arakawa K."/>
        </authorList>
    </citation>
    <scope>NUCLEOTIDE SEQUENCE [LARGE SCALE GENOMIC DNA]</scope>
</reference>
<feature type="non-terminal residue" evidence="1">
    <location>
        <position position="52"/>
    </location>
</feature>
<dbReference type="Proteomes" id="UP000499080">
    <property type="component" value="Unassembled WGS sequence"/>
</dbReference>
<dbReference type="EMBL" id="BGPR01046638">
    <property type="protein sequence ID" value="GBO23573.1"/>
    <property type="molecule type" value="Genomic_DNA"/>
</dbReference>
<evidence type="ECO:0000313" key="1">
    <source>
        <dbReference type="EMBL" id="GBO23573.1"/>
    </source>
</evidence>
<name>A0A4Y2VE65_ARAVE</name>